<accession>A0A4V6PYD5</accession>
<comment type="caution">
    <text evidence="2">The sequence shown here is derived from an EMBL/GenBank/DDBJ whole genome shotgun (WGS) entry which is preliminary data.</text>
</comment>
<feature type="signal peptide" evidence="1">
    <location>
        <begin position="1"/>
        <end position="19"/>
    </location>
</feature>
<dbReference type="Proteomes" id="UP000295293">
    <property type="component" value="Unassembled WGS sequence"/>
</dbReference>
<evidence type="ECO:0000256" key="1">
    <source>
        <dbReference type="SAM" id="SignalP"/>
    </source>
</evidence>
<organism evidence="2 3">
    <name type="scientific">Tahibacter aquaticus</name>
    <dbReference type="NCBI Taxonomy" id="520092"/>
    <lineage>
        <taxon>Bacteria</taxon>
        <taxon>Pseudomonadati</taxon>
        <taxon>Pseudomonadota</taxon>
        <taxon>Gammaproteobacteria</taxon>
        <taxon>Lysobacterales</taxon>
        <taxon>Rhodanobacteraceae</taxon>
        <taxon>Tahibacter</taxon>
    </lineage>
</organism>
<evidence type="ECO:0000313" key="3">
    <source>
        <dbReference type="Proteomes" id="UP000295293"/>
    </source>
</evidence>
<dbReference type="OrthoDB" id="9151260at2"/>
<gene>
    <name evidence="2" type="ORF">DFR29_10632</name>
</gene>
<keyword evidence="3" id="KW-1185">Reference proteome</keyword>
<dbReference type="AlphaFoldDB" id="A0A4V6PYD5"/>
<reference evidence="2 3" key="1">
    <citation type="submission" date="2019-03" db="EMBL/GenBank/DDBJ databases">
        <title>Genomic Encyclopedia of Type Strains, Phase IV (KMG-IV): sequencing the most valuable type-strain genomes for metagenomic binning, comparative biology and taxonomic classification.</title>
        <authorList>
            <person name="Goeker M."/>
        </authorList>
    </citation>
    <scope>NUCLEOTIDE SEQUENCE [LARGE SCALE GENOMIC DNA]</scope>
    <source>
        <strain evidence="2 3">DSM 21667</strain>
    </source>
</reference>
<keyword evidence="1" id="KW-0732">Signal</keyword>
<dbReference type="RefSeq" id="WP_133818644.1">
    <property type="nucleotide sequence ID" value="NZ_SNZH01000006.1"/>
</dbReference>
<name>A0A4V6PYD5_9GAMM</name>
<proteinExistence type="predicted"/>
<sequence length="182" mass="19252">MFSRLILAGLLLAAAAASAHQHGNASPRLSRAPKAFAVERALPPPPRDVSELRFGDIFKLPAGPRGLEAGERLADLDGKRVRLVGYMVQQEQSGNGAFVLSPLPLTLGDADEGLADDMPPAAVLVELPGQAALSPAHMPGLIQVTGRLHVGRSESEALPGRVFPARVELDPRLTKILVRANK</sequence>
<evidence type="ECO:0000313" key="2">
    <source>
        <dbReference type="EMBL" id="TDR43890.1"/>
    </source>
</evidence>
<dbReference type="EMBL" id="SNZH01000006">
    <property type="protein sequence ID" value="TDR43890.1"/>
    <property type="molecule type" value="Genomic_DNA"/>
</dbReference>
<protein>
    <submittedName>
        <fullName evidence="2">Uncharacterized protein</fullName>
    </submittedName>
</protein>
<feature type="chain" id="PRO_5020231081" evidence="1">
    <location>
        <begin position="20"/>
        <end position="182"/>
    </location>
</feature>